<name>A0A0P0V631_ORYSJ</name>
<feature type="compositionally biased region" description="Pro residues" evidence="1">
    <location>
        <begin position="27"/>
        <end position="41"/>
    </location>
</feature>
<dbReference type="EMBL" id="AP014957">
    <property type="protein sequence ID" value="BAS73490.1"/>
    <property type="molecule type" value="Genomic_DNA"/>
</dbReference>
<protein>
    <submittedName>
        <fullName evidence="2">Os01g0655225 protein</fullName>
    </submittedName>
</protein>
<feature type="compositionally biased region" description="Low complexity" evidence="1">
    <location>
        <begin position="1"/>
        <end position="26"/>
    </location>
</feature>
<keyword evidence="3" id="KW-1185">Reference proteome</keyword>
<evidence type="ECO:0000256" key="1">
    <source>
        <dbReference type="SAM" id="MobiDB-lite"/>
    </source>
</evidence>
<reference evidence="2 3" key="2">
    <citation type="journal article" date="2013" name="Plant Cell Physiol.">
        <title>Rice Annotation Project Database (RAP-DB): an integrative and interactive database for rice genomics.</title>
        <authorList>
            <person name="Sakai H."/>
            <person name="Lee S.S."/>
            <person name="Tanaka T."/>
            <person name="Numa H."/>
            <person name="Kim J."/>
            <person name="Kawahara Y."/>
            <person name="Wakimoto H."/>
            <person name="Yang C.C."/>
            <person name="Iwamoto M."/>
            <person name="Abe T."/>
            <person name="Yamada Y."/>
            <person name="Muto A."/>
            <person name="Inokuchi H."/>
            <person name="Ikemura T."/>
            <person name="Matsumoto T."/>
            <person name="Sasaki T."/>
            <person name="Itoh T."/>
        </authorList>
    </citation>
    <scope>NUCLEOTIDE SEQUENCE [LARGE SCALE GENOMIC DNA]</scope>
    <source>
        <strain evidence="3">cv. Nipponbare</strain>
    </source>
</reference>
<reference evidence="3" key="1">
    <citation type="journal article" date="2005" name="Nature">
        <title>The map-based sequence of the rice genome.</title>
        <authorList>
            <consortium name="International rice genome sequencing project (IRGSP)"/>
            <person name="Matsumoto T."/>
            <person name="Wu J."/>
            <person name="Kanamori H."/>
            <person name="Katayose Y."/>
            <person name="Fujisawa M."/>
            <person name="Namiki N."/>
            <person name="Mizuno H."/>
            <person name="Yamamoto K."/>
            <person name="Antonio B.A."/>
            <person name="Baba T."/>
            <person name="Sakata K."/>
            <person name="Nagamura Y."/>
            <person name="Aoki H."/>
            <person name="Arikawa K."/>
            <person name="Arita K."/>
            <person name="Bito T."/>
            <person name="Chiden Y."/>
            <person name="Fujitsuka N."/>
            <person name="Fukunaka R."/>
            <person name="Hamada M."/>
            <person name="Harada C."/>
            <person name="Hayashi A."/>
            <person name="Hijishita S."/>
            <person name="Honda M."/>
            <person name="Hosokawa S."/>
            <person name="Ichikawa Y."/>
            <person name="Idonuma A."/>
            <person name="Iijima M."/>
            <person name="Ikeda M."/>
            <person name="Ikeno M."/>
            <person name="Ito K."/>
            <person name="Ito S."/>
            <person name="Ito T."/>
            <person name="Ito Y."/>
            <person name="Ito Y."/>
            <person name="Iwabuchi A."/>
            <person name="Kamiya K."/>
            <person name="Karasawa W."/>
            <person name="Kurita K."/>
            <person name="Katagiri S."/>
            <person name="Kikuta A."/>
            <person name="Kobayashi H."/>
            <person name="Kobayashi N."/>
            <person name="Machita K."/>
            <person name="Maehara T."/>
            <person name="Masukawa M."/>
            <person name="Mizubayashi T."/>
            <person name="Mukai Y."/>
            <person name="Nagasaki H."/>
            <person name="Nagata Y."/>
            <person name="Naito S."/>
            <person name="Nakashima M."/>
            <person name="Nakama Y."/>
            <person name="Nakamichi Y."/>
            <person name="Nakamura M."/>
            <person name="Meguro A."/>
            <person name="Negishi M."/>
            <person name="Ohta I."/>
            <person name="Ohta T."/>
            <person name="Okamoto M."/>
            <person name="Ono N."/>
            <person name="Saji S."/>
            <person name="Sakaguchi M."/>
            <person name="Sakai K."/>
            <person name="Shibata M."/>
            <person name="Shimokawa T."/>
            <person name="Song J."/>
            <person name="Takazaki Y."/>
            <person name="Terasawa K."/>
            <person name="Tsugane M."/>
            <person name="Tsuji K."/>
            <person name="Ueda S."/>
            <person name="Waki K."/>
            <person name="Yamagata H."/>
            <person name="Yamamoto M."/>
            <person name="Yamamoto S."/>
            <person name="Yamane H."/>
            <person name="Yoshiki S."/>
            <person name="Yoshihara R."/>
            <person name="Yukawa K."/>
            <person name="Zhong H."/>
            <person name="Yano M."/>
            <person name="Yuan Q."/>
            <person name="Ouyang S."/>
            <person name="Liu J."/>
            <person name="Jones K.M."/>
            <person name="Gansberger K."/>
            <person name="Moffat K."/>
            <person name="Hill J."/>
            <person name="Bera J."/>
            <person name="Fadrosh D."/>
            <person name="Jin S."/>
            <person name="Johri S."/>
            <person name="Kim M."/>
            <person name="Overton L."/>
            <person name="Reardon M."/>
            <person name="Tsitrin T."/>
            <person name="Vuong H."/>
            <person name="Weaver B."/>
            <person name="Ciecko A."/>
            <person name="Tallon L."/>
            <person name="Jackson J."/>
            <person name="Pai G."/>
            <person name="Aken S.V."/>
            <person name="Utterback T."/>
            <person name="Reidmuller S."/>
            <person name="Feldblyum T."/>
            <person name="Hsiao J."/>
            <person name="Zismann V."/>
            <person name="Iobst S."/>
            <person name="de Vazeille A.R."/>
            <person name="Buell C.R."/>
            <person name="Ying K."/>
            <person name="Li Y."/>
            <person name="Lu T."/>
            <person name="Huang Y."/>
            <person name="Zhao Q."/>
            <person name="Feng Q."/>
            <person name="Zhang L."/>
            <person name="Zhu J."/>
            <person name="Weng Q."/>
            <person name="Mu J."/>
            <person name="Lu Y."/>
            <person name="Fan D."/>
            <person name="Liu Y."/>
            <person name="Guan J."/>
            <person name="Zhang Y."/>
            <person name="Yu S."/>
            <person name="Liu X."/>
            <person name="Zhang Y."/>
            <person name="Hong G."/>
            <person name="Han B."/>
            <person name="Choisne N."/>
            <person name="Demange N."/>
            <person name="Orjeda G."/>
            <person name="Samain S."/>
            <person name="Cattolico L."/>
            <person name="Pelletier E."/>
            <person name="Couloux A."/>
            <person name="Segurens B."/>
            <person name="Wincker P."/>
            <person name="D'Hont A."/>
            <person name="Scarpelli C."/>
            <person name="Weissenbach J."/>
            <person name="Salanoubat M."/>
            <person name="Quetier F."/>
            <person name="Yu Y."/>
            <person name="Kim H.R."/>
            <person name="Rambo T."/>
            <person name="Currie J."/>
            <person name="Collura K."/>
            <person name="Luo M."/>
            <person name="Yang T."/>
            <person name="Ammiraju J.S.S."/>
            <person name="Engler F."/>
            <person name="Soderlund C."/>
            <person name="Wing R.A."/>
            <person name="Palmer L.E."/>
            <person name="de la Bastide M."/>
            <person name="Spiegel L."/>
            <person name="Nascimento L."/>
            <person name="Zutavern T."/>
            <person name="O'Shaughnessy A."/>
            <person name="Dike S."/>
            <person name="Dedhia N."/>
            <person name="Preston R."/>
            <person name="Balija V."/>
            <person name="McCombie W.R."/>
            <person name="Chow T."/>
            <person name="Chen H."/>
            <person name="Chung M."/>
            <person name="Chen C."/>
            <person name="Shaw J."/>
            <person name="Wu H."/>
            <person name="Hsiao K."/>
            <person name="Chao Y."/>
            <person name="Chu M."/>
            <person name="Cheng C."/>
            <person name="Hour A."/>
            <person name="Lee P."/>
            <person name="Lin S."/>
            <person name="Lin Y."/>
            <person name="Liou J."/>
            <person name="Liu S."/>
            <person name="Hsing Y."/>
            <person name="Raghuvanshi S."/>
            <person name="Mohanty A."/>
            <person name="Bharti A.K."/>
            <person name="Gaur A."/>
            <person name="Gupta V."/>
            <person name="Kumar D."/>
            <person name="Ravi V."/>
            <person name="Vij S."/>
            <person name="Kapur A."/>
            <person name="Khurana P."/>
            <person name="Khurana P."/>
            <person name="Khurana J.P."/>
            <person name="Tyagi A.K."/>
            <person name="Gaikwad K."/>
            <person name="Singh A."/>
            <person name="Dalal V."/>
            <person name="Srivastava S."/>
            <person name="Dixit A."/>
            <person name="Pal A.K."/>
            <person name="Ghazi I.A."/>
            <person name="Yadav M."/>
            <person name="Pandit A."/>
            <person name="Bhargava A."/>
            <person name="Sureshbabu K."/>
            <person name="Batra K."/>
            <person name="Sharma T.R."/>
            <person name="Mohapatra T."/>
            <person name="Singh N.K."/>
            <person name="Messing J."/>
            <person name="Nelson A.B."/>
            <person name="Fuks G."/>
            <person name="Kavchok S."/>
            <person name="Keizer G."/>
            <person name="Linton E."/>
            <person name="Llaca V."/>
            <person name="Song R."/>
            <person name="Tanyolac B."/>
            <person name="Young S."/>
            <person name="Ho-Il K."/>
            <person name="Hahn J.H."/>
            <person name="Sangsakoo G."/>
            <person name="Vanavichit A."/>
            <person name="de Mattos Luiz.A.T."/>
            <person name="Zimmer P.D."/>
            <person name="Malone G."/>
            <person name="Dellagostin O."/>
            <person name="de Oliveira A.C."/>
            <person name="Bevan M."/>
            <person name="Bancroft I."/>
            <person name="Minx P."/>
            <person name="Cordum H."/>
            <person name="Wilson R."/>
            <person name="Cheng Z."/>
            <person name="Jin W."/>
            <person name="Jiang J."/>
            <person name="Leong S.A."/>
            <person name="Iwama H."/>
            <person name="Gojobori T."/>
            <person name="Itoh T."/>
            <person name="Niimura Y."/>
            <person name="Fujii Y."/>
            <person name="Habara T."/>
            <person name="Sakai H."/>
            <person name="Sato Y."/>
            <person name="Wilson G."/>
            <person name="Kumar K."/>
            <person name="McCouch S."/>
            <person name="Juretic N."/>
            <person name="Hoen D."/>
            <person name="Wright S."/>
            <person name="Bruskiewich R."/>
            <person name="Bureau T."/>
            <person name="Miyao A."/>
            <person name="Hirochika H."/>
            <person name="Nishikawa T."/>
            <person name="Kadowaki K."/>
            <person name="Sugiura M."/>
            <person name="Burr B."/>
            <person name="Sasaki T."/>
        </authorList>
    </citation>
    <scope>NUCLEOTIDE SEQUENCE [LARGE SCALE GENOMIC DNA]</scope>
    <source>
        <strain evidence="3">cv. Nipponbare</strain>
    </source>
</reference>
<organism evidence="2 3">
    <name type="scientific">Oryza sativa subsp. japonica</name>
    <name type="common">Rice</name>
    <dbReference type="NCBI Taxonomy" id="39947"/>
    <lineage>
        <taxon>Eukaryota</taxon>
        <taxon>Viridiplantae</taxon>
        <taxon>Streptophyta</taxon>
        <taxon>Embryophyta</taxon>
        <taxon>Tracheophyta</taxon>
        <taxon>Spermatophyta</taxon>
        <taxon>Magnoliopsida</taxon>
        <taxon>Liliopsida</taxon>
        <taxon>Poales</taxon>
        <taxon>Poaceae</taxon>
        <taxon>BOP clade</taxon>
        <taxon>Oryzoideae</taxon>
        <taxon>Oryzeae</taxon>
        <taxon>Oryzinae</taxon>
        <taxon>Oryza</taxon>
        <taxon>Oryza sativa</taxon>
    </lineage>
</organism>
<feature type="compositionally biased region" description="Pro residues" evidence="1">
    <location>
        <begin position="61"/>
        <end position="70"/>
    </location>
</feature>
<dbReference type="Proteomes" id="UP000059680">
    <property type="component" value="Chromosome 1"/>
</dbReference>
<feature type="region of interest" description="Disordered" evidence="1">
    <location>
        <begin position="1"/>
        <end position="96"/>
    </location>
</feature>
<accession>A0A0P0V631</accession>
<feature type="compositionally biased region" description="Basic and acidic residues" evidence="1">
    <location>
        <begin position="44"/>
        <end position="54"/>
    </location>
</feature>
<reference evidence="2 3" key="3">
    <citation type="journal article" date="2013" name="Rice">
        <title>Improvement of the Oryza sativa Nipponbare reference genome using next generation sequence and optical map data.</title>
        <authorList>
            <person name="Kawahara Y."/>
            <person name="de la Bastide M."/>
            <person name="Hamilton J.P."/>
            <person name="Kanamori H."/>
            <person name="McCombie W.R."/>
            <person name="Ouyang S."/>
            <person name="Schwartz D.C."/>
            <person name="Tanaka T."/>
            <person name="Wu J."/>
            <person name="Zhou S."/>
            <person name="Childs K.L."/>
            <person name="Davidson R.M."/>
            <person name="Lin H."/>
            <person name="Quesada-Ocampo L."/>
            <person name="Vaillancourt B."/>
            <person name="Sakai H."/>
            <person name="Lee S.S."/>
            <person name="Kim J."/>
            <person name="Numa H."/>
            <person name="Itoh T."/>
            <person name="Buell C.R."/>
            <person name="Matsumoto T."/>
        </authorList>
    </citation>
    <scope>NUCLEOTIDE SEQUENCE [LARGE SCALE GENOMIC DNA]</scope>
    <source>
        <strain evidence="3">cv. Nipponbare</strain>
    </source>
</reference>
<gene>
    <name evidence="2" type="ordered locus">Os01g0655225</name>
    <name evidence="2" type="ORF">OSNPB_010655225</name>
</gene>
<dbReference type="PaxDb" id="39947-A0A0P0V631"/>
<proteinExistence type="predicted"/>
<dbReference type="AlphaFoldDB" id="A0A0P0V631"/>
<sequence length="96" mass="10372">MPATGTSPSSSTGKNSSPLRLLGRRSPPSPSSSPTPAPPPALHRLSERISDRWFRLKIIPHQPPQSPTPPDSDRGDRTARPLPANSAKELPRKNKP</sequence>
<evidence type="ECO:0000313" key="3">
    <source>
        <dbReference type="Proteomes" id="UP000059680"/>
    </source>
</evidence>
<dbReference type="InParanoid" id="A0A0P0V631"/>
<evidence type="ECO:0000313" key="2">
    <source>
        <dbReference type="EMBL" id="BAS73490.1"/>
    </source>
</evidence>